<evidence type="ECO:0000256" key="2">
    <source>
        <dbReference type="ARBA" id="ARBA00009677"/>
    </source>
</evidence>
<evidence type="ECO:0000313" key="7">
    <source>
        <dbReference type="EMBL" id="WGH77722.1"/>
    </source>
</evidence>
<dbReference type="Pfam" id="PF00460">
    <property type="entry name" value="Flg_bb_rod"/>
    <property type="match status" value="1"/>
</dbReference>
<dbReference type="PROSITE" id="PS00588">
    <property type="entry name" value="FLAGELLA_BB_ROD"/>
    <property type="match status" value="1"/>
</dbReference>
<keyword evidence="7" id="KW-0282">Flagellum</keyword>
<dbReference type="RefSeq" id="WP_279964318.1">
    <property type="nucleotide sequence ID" value="NZ_CP122537.1"/>
</dbReference>
<dbReference type="InterPro" id="IPR001444">
    <property type="entry name" value="Flag_bb_rod_N"/>
</dbReference>
<accession>A0ABY8L8N3</accession>
<dbReference type="EMBL" id="CP122537">
    <property type="protein sequence ID" value="WGH77722.1"/>
    <property type="molecule type" value="Genomic_DNA"/>
</dbReference>
<proteinExistence type="inferred from homology"/>
<feature type="domain" description="Flagellar basal body rod protein N-terminal" evidence="5">
    <location>
        <begin position="7"/>
        <end position="37"/>
    </location>
</feature>
<protein>
    <recommendedName>
        <fullName evidence="4">Flagellar hook protein FlgE</fullName>
    </recommendedName>
</protein>
<evidence type="ECO:0000256" key="4">
    <source>
        <dbReference type="RuleBase" id="RU362116"/>
    </source>
</evidence>
<dbReference type="InterPro" id="IPR010930">
    <property type="entry name" value="Flg_bb/hook_C_dom"/>
</dbReference>
<evidence type="ECO:0000259" key="5">
    <source>
        <dbReference type="Pfam" id="PF00460"/>
    </source>
</evidence>
<keyword evidence="8" id="KW-1185">Reference proteome</keyword>
<dbReference type="SUPFAM" id="SSF117143">
    <property type="entry name" value="Flagellar hook protein flgE"/>
    <property type="match status" value="1"/>
</dbReference>
<dbReference type="InterPro" id="IPR020013">
    <property type="entry name" value="Flagellar_FlgE/F/G"/>
</dbReference>
<organism evidence="7 8">
    <name type="scientific">Jannaschia ovalis</name>
    <dbReference type="NCBI Taxonomy" id="3038773"/>
    <lineage>
        <taxon>Bacteria</taxon>
        <taxon>Pseudomonadati</taxon>
        <taxon>Pseudomonadota</taxon>
        <taxon>Alphaproteobacteria</taxon>
        <taxon>Rhodobacterales</taxon>
        <taxon>Roseobacteraceae</taxon>
        <taxon>Jannaschia</taxon>
    </lineage>
</organism>
<dbReference type="PANTHER" id="PTHR30435">
    <property type="entry name" value="FLAGELLAR PROTEIN"/>
    <property type="match status" value="1"/>
</dbReference>
<dbReference type="Pfam" id="PF06429">
    <property type="entry name" value="Flg_bbr_C"/>
    <property type="match status" value="1"/>
</dbReference>
<comment type="subcellular location">
    <subcellularLocation>
        <location evidence="1 4">Bacterial flagellum basal body</location>
    </subcellularLocation>
</comment>
<evidence type="ECO:0000313" key="8">
    <source>
        <dbReference type="Proteomes" id="UP001243420"/>
    </source>
</evidence>
<dbReference type="NCBIfam" id="TIGR03506">
    <property type="entry name" value="FlgEFG_subfam"/>
    <property type="match status" value="1"/>
</dbReference>
<reference evidence="7 8" key="1">
    <citation type="submission" date="2023-04" db="EMBL/GenBank/DDBJ databases">
        <title>Jannaschia ovalis sp. nov., a marine bacterium isolated from sea tidal flat.</title>
        <authorList>
            <person name="Kwon D.Y."/>
            <person name="Kim J.-J."/>
        </authorList>
    </citation>
    <scope>NUCLEOTIDE SEQUENCE [LARGE SCALE GENOMIC DNA]</scope>
    <source>
        <strain evidence="7 8">GRR-S6-38</strain>
    </source>
</reference>
<dbReference type="PANTHER" id="PTHR30435:SF1">
    <property type="entry name" value="FLAGELLAR HOOK PROTEIN FLGE"/>
    <property type="match status" value="1"/>
</dbReference>
<keyword evidence="3 4" id="KW-0975">Bacterial flagellum</keyword>
<comment type="similarity">
    <text evidence="2 4">Belongs to the flagella basal body rod proteins family.</text>
</comment>
<dbReference type="InterPro" id="IPR019776">
    <property type="entry name" value="Flagellar_basal_body_rod_CS"/>
</dbReference>
<dbReference type="InterPro" id="IPR037058">
    <property type="entry name" value="Falgellar_hook_FlgE_sf"/>
</dbReference>
<dbReference type="Gene3D" id="2.60.98.20">
    <property type="entry name" value="Flagellar hook protein FlgE"/>
    <property type="match status" value="1"/>
</dbReference>
<evidence type="ECO:0000256" key="1">
    <source>
        <dbReference type="ARBA" id="ARBA00004117"/>
    </source>
</evidence>
<comment type="function">
    <text evidence="4">A flexible structure which links the flagellar filament to the drive apparatus in the basal body.</text>
</comment>
<gene>
    <name evidence="7" type="ORF">P8627_11830</name>
</gene>
<feature type="domain" description="Flagellar basal-body/hook protein C-terminal" evidence="6">
    <location>
        <begin position="391"/>
        <end position="431"/>
    </location>
</feature>
<keyword evidence="7" id="KW-0966">Cell projection</keyword>
<sequence length="433" mass="45354">MTISSSLNAGVTGLNVNASRLATISDNIANSATFGYKRAIADFHSLVLDQSKGSYSAGGVRVTTGRMIDQRGTLVTTNNATDLAVSGRGMLPVTRSSAILEDGTTPEMLLTSTGSFRPDADGVLRTESGLVLLGWPATNDGVVPNFPRDTPGGLQPVRVDTNTYEGDPTTNVLLGVNLPATDTAAGSSGDPRELSLEYFGSLGQAETLDIAFTPNIPASGSSNEWTVEIRDQGQGGIVVGEFTVLFDDTRQNGGTIDTVTPLSAGSYDPATGLITIAALGGPIDIDIGRPLEAKGLSQLSDVFAPLSITKNGSPVGNLTTIEVDEKGLLSALYDTGFTKALFQIPVVDVPNPNGLKSLPNQTYDLSLESGPFYLWNAGEGPVGAMVGFAREESTTDVAGELTQLIQTQRAYSSNAKVIQTVDEMLQETTNIKR</sequence>
<evidence type="ECO:0000259" key="6">
    <source>
        <dbReference type="Pfam" id="PF06429"/>
    </source>
</evidence>
<dbReference type="Proteomes" id="UP001243420">
    <property type="component" value="Chromosome"/>
</dbReference>
<name>A0ABY8L8N3_9RHOB</name>
<dbReference type="InterPro" id="IPR037925">
    <property type="entry name" value="FlgE/F/G-like"/>
</dbReference>
<keyword evidence="7" id="KW-0969">Cilium</keyword>
<evidence type="ECO:0000256" key="3">
    <source>
        <dbReference type="ARBA" id="ARBA00023143"/>
    </source>
</evidence>